<dbReference type="InterPro" id="IPR036396">
    <property type="entry name" value="Cyt_P450_sf"/>
</dbReference>
<dbReference type="SUPFAM" id="SSF48264">
    <property type="entry name" value="Cytochrome P450"/>
    <property type="match status" value="1"/>
</dbReference>
<dbReference type="HOGENOM" id="CLU_2782949_0_0_1"/>
<feature type="non-terminal residue" evidence="1">
    <location>
        <position position="1"/>
    </location>
</feature>
<dbReference type="GO" id="GO:0004497">
    <property type="term" value="F:monooxygenase activity"/>
    <property type="evidence" value="ECO:0007669"/>
    <property type="project" value="InterPro"/>
</dbReference>
<organism evidence="1">
    <name type="scientific">Rhizophagus irregularis (strain DAOM 181602 / DAOM 197198 / MUCL 43194)</name>
    <name type="common">Arbuscular mycorrhizal fungus</name>
    <name type="synonym">Glomus intraradices</name>
    <dbReference type="NCBI Taxonomy" id="747089"/>
    <lineage>
        <taxon>Eukaryota</taxon>
        <taxon>Fungi</taxon>
        <taxon>Fungi incertae sedis</taxon>
        <taxon>Mucoromycota</taxon>
        <taxon>Glomeromycotina</taxon>
        <taxon>Glomeromycetes</taxon>
        <taxon>Glomerales</taxon>
        <taxon>Glomeraceae</taxon>
        <taxon>Rhizophagus</taxon>
    </lineage>
</organism>
<feature type="non-terminal residue" evidence="1">
    <location>
        <position position="69"/>
    </location>
</feature>
<sequence length="69" mass="7865">IPGPPSESFIFGNFIKLFAEESGEPQIRWVKKYGSILKYYGVLNKPIILVTDTKAIQDIALNQTYDYPK</sequence>
<evidence type="ECO:0008006" key="2">
    <source>
        <dbReference type="Google" id="ProtNLM"/>
    </source>
</evidence>
<reference evidence="1" key="1">
    <citation type="submission" date="2013-07" db="EMBL/GenBank/DDBJ databases">
        <title>The genome of an arbuscular mycorrhizal fungus provides insights into the evolution of the oldest plant symbiosis.</title>
        <authorList>
            <consortium name="DOE Joint Genome Institute"/>
            <person name="Tisserant E."/>
            <person name="Malbreil M."/>
            <person name="Kuo A."/>
            <person name="Kohler A."/>
            <person name="Symeonidi A."/>
            <person name="Balestrini R."/>
            <person name="Charron P."/>
            <person name="Duensing N."/>
            <person name="Frei-dit-Frey N."/>
            <person name="Gianinazzi-Pearson V."/>
            <person name="Gilbert B."/>
            <person name="Handa Y."/>
            <person name="Hijri M."/>
            <person name="Kaul R."/>
            <person name="Kawaguchi M."/>
            <person name="Krajinski F."/>
            <person name="Lammers P."/>
            <person name="Lapierre D."/>
            <person name="Masclaux F.G."/>
            <person name="Murat C."/>
            <person name="Morin E."/>
            <person name="Ndikumana S."/>
            <person name="Pagni M."/>
            <person name="Petitpierre D."/>
            <person name="Requena N."/>
            <person name="Rosikiewicz P."/>
            <person name="Riley R."/>
            <person name="Saito K."/>
            <person name="San Clemente H."/>
            <person name="Shapiro H."/>
            <person name="van Tuinen D."/>
            <person name="Becard G."/>
            <person name="Bonfante P."/>
            <person name="Paszkowski U."/>
            <person name="Shachar-Hill Y."/>
            <person name="Young J.P."/>
            <person name="Sanders I.R."/>
            <person name="Henrissat B."/>
            <person name="Rensing S.A."/>
            <person name="Grigoriev I.V."/>
            <person name="Corradi N."/>
            <person name="Roux C."/>
            <person name="Martin F."/>
        </authorList>
    </citation>
    <scope>NUCLEOTIDE SEQUENCE</scope>
    <source>
        <strain evidence="1">DAOM 197198</strain>
    </source>
</reference>
<dbReference type="EMBL" id="KI290710">
    <property type="protein sequence ID" value="ESA07135.1"/>
    <property type="molecule type" value="Genomic_DNA"/>
</dbReference>
<dbReference type="GO" id="GO:0020037">
    <property type="term" value="F:heme binding"/>
    <property type="evidence" value="ECO:0007669"/>
    <property type="project" value="InterPro"/>
</dbReference>
<proteinExistence type="predicted"/>
<evidence type="ECO:0000313" key="1">
    <source>
        <dbReference type="EMBL" id="ESA07135.1"/>
    </source>
</evidence>
<dbReference type="GO" id="GO:0016705">
    <property type="term" value="F:oxidoreductase activity, acting on paired donors, with incorporation or reduction of molecular oxygen"/>
    <property type="evidence" value="ECO:0007669"/>
    <property type="project" value="InterPro"/>
</dbReference>
<protein>
    <recommendedName>
        <fullName evidence="2">Cytochrome P450</fullName>
    </recommendedName>
</protein>
<dbReference type="Gene3D" id="1.10.630.10">
    <property type="entry name" value="Cytochrome P450"/>
    <property type="match status" value="1"/>
</dbReference>
<name>U9TG83_RHIID</name>
<accession>U9TG83</accession>
<dbReference type="AlphaFoldDB" id="U9TG83"/>
<dbReference type="GO" id="GO:0005506">
    <property type="term" value="F:iron ion binding"/>
    <property type="evidence" value="ECO:0007669"/>
    <property type="project" value="InterPro"/>
</dbReference>
<gene>
    <name evidence="1" type="ORF">GLOINDRAFT_60648</name>
</gene>